<feature type="compositionally biased region" description="Low complexity" evidence="1">
    <location>
        <begin position="250"/>
        <end position="260"/>
    </location>
</feature>
<dbReference type="RefSeq" id="WP_344279570.1">
    <property type="nucleotide sequence ID" value="NZ_BAAAKV010000042.1"/>
</dbReference>
<dbReference type="EMBL" id="BAAAKV010000042">
    <property type="protein sequence ID" value="GAA1182541.1"/>
    <property type="molecule type" value="Genomic_DNA"/>
</dbReference>
<feature type="region of interest" description="Disordered" evidence="1">
    <location>
        <begin position="238"/>
        <end position="262"/>
    </location>
</feature>
<sequence>MTDGRAVTGGPGVAAAGARAVAVGTNQGVISTGDGAVIDSRTINLPATAVRGPGEVRAADGLNNLPAPHSPVFVGRHADMARLRSAMGGGPPTPPTVVHGLGGTGKSTLALHFAHRHREHYNPVWWVPADTPSGVTSAFAALAGRLHPGGDLAFATSAEAAAWAVGWLQAHQGWLLVFDNAESPHDLAPVIGPLTNGRHLVTSRRSTGWHRFARPLALDTLPSDAAVDMLARIIEPGAGSGRNAGRDEAGQVAGDAAGQDAGDRHQLERLAAELGHLPLALEQAAAYIQYTALAPAAYLERLRRHPARMFAASAPSGGPGEADNQRTVARIWQMSLHAITAEQPLAGDILRTFAWFSSDEVPRDLAYELHSDPFAVDEALALLHTYSMITLTPRSFSVHRLVRAVTRTPDDSDPHRAAEATAGARHRATRLLRASLPENPLFNVEGWARWRELLPHVEALTALTVLDDGGRAEDGDGGAEDGEGGARDGRGRAEDHGDDAATESADDAAHILFAASGFLQSEGHFDQAVVHGRRSVRAFTRLHGPDDPRTLAASSFLASAHRAAGDLETAALLHRRNLADCERVLGPDHLDTLAARGNLAYLYALRGDNARALELHRRNLADHERLFGADHPHTVNSRANLAGSYRSVGDLARAVALHERSVTDHERVFGPDHPETLAARSNLAYAYQLAGDPARAVPLYESVLADRERLLGPEHPHTLLARDLLHRAPRPN</sequence>
<keyword evidence="4" id="KW-1185">Reference proteome</keyword>
<evidence type="ECO:0000313" key="3">
    <source>
        <dbReference type="EMBL" id="GAA1182541.1"/>
    </source>
</evidence>
<gene>
    <name evidence="3" type="ORF">GCM10009654_44780</name>
</gene>
<dbReference type="SUPFAM" id="SSF48452">
    <property type="entry name" value="TPR-like"/>
    <property type="match status" value="2"/>
</dbReference>
<dbReference type="Pfam" id="PF13424">
    <property type="entry name" value="TPR_12"/>
    <property type="match status" value="1"/>
</dbReference>
<evidence type="ECO:0000256" key="1">
    <source>
        <dbReference type="SAM" id="MobiDB-lite"/>
    </source>
</evidence>
<dbReference type="PANTHER" id="PTHR46082">
    <property type="entry name" value="ATP/GTP-BINDING PROTEIN-RELATED"/>
    <property type="match status" value="1"/>
</dbReference>
<dbReference type="InterPro" id="IPR053137">
    <property type="entry name" value="NLR-like"/>
</dbReference>
<organism evidence="3 4">
    <name type="scientific">Streptomyces hebeiensis</name>
    <dbReference type="NCBI Taxonomy" id="229486"/>
    <lineage>
        <taxon>Bacteria</taxon>
        <taxon>Bacillati</taxon>
        <taxon>Actinomycetota</taxon>
        <taxon>Actinomycetes</taxon>
        <taxon>Kitasatosporales</taxon>
        <taxon>Streptomycetaceae</taxon>
        <taxon>Streptomyces</taxon>
    </lineage>
</organism>
<dbReference type="PANTHER" id="PTHR46082:SF6">
    <property type="entry name" value="AAA+ ATPASE DOMAIN-CONTAINING PROTEIN-RELATED"/>
    <property type="match status" value="1"/>
</dbReference>
<dbReference type="Pfam" id="PF13191">
    <property type="entry name" value="AAA_16"/>
    <property type="match status" value="1"/>
</dbReference>
<comment type="caution">
    <text evidence="3">The sequence shown here is derived from an EMBL/GenBank/DDBJ whole genome shotgun (WGS) entry which is preliminary data.</text>
</comment>
<evidence type="ECO:0000313" key="4">
    <source>
        <dbReference type="Proteomes" id="UP001501371"/>
    </source>
</evidence>
<dbReference type="InterPro" id="IPR041664">
    <property type="entry name" value="AAA_16"/>
</dbReference>
<dbReference type="Proteomes" id="UP001501371">
    <property type="component" value="Unassembled WGS sequence"/>
</dbReference>
<feature type="region of interest" description="Disordered" evidence="1">
    <location>
        <begin position="468"/>
        <end position="503"/>
    </location>
</feature>
<dbReference type="InterPro" id="IPR011990">
    <property type="entry name" value="TPR-like_helical_dom_sf"/>
</dbReference>
<feature type="compositionally biased region" description="Basic and acidic residues" evidence="1">
    <location>
        <begin position="484"/>
        <end position="499"/>
    </location>
</feature>
<accession>A0ABP4FKF6</accession>
<reference evidence="4" key="1">
    <citation type="journal article" date="2019" name="Int. J. Syst. Evol. Microbiol.">
        <title>The Global Catalogue of Microorganisms (GCM) 10K type strain sequencing project: providing services to taxonomists for standard genome sequencing and annotation.</title>
        <authorList>
            <consortium name="The Broad Institute Genomics Platform"/>
            <consortium name="The Broad Institute Genome Sequencing Center for Infectious Disease"/>
            <person name="Wu L."/>
            <person name="Ma J."/>
        </authorList>
    </citation>
    <scope>NUCLEOTIDE SEQUENCE [LARGE SCALE GENOMIC DNA]</scope>
    <source>
        <strain evidence="4">JCM 12696</strain>
    </source>
</reference>
<proteinExistence type="predicted"/>
<dbReference type="Gene3D" id="3.40.50.300">
    <property type="entry name" value="P-loop containing nucleotide triphosphate hydrolases"/>
    <property type="match status" value="1"/>
</dbReference>
<name>A0ABP4FKF6_9ACTN</name>
<feature type="domain" description="Orc1-like AAA ATPase" evidence="2">
    <location>
        <begin position="73"/>
        <end position="166"/>
    </location>
</feature>
<evidence type="ECO:0000259" key="2">
    <source>
        <dbReference type="Pfam" id="PF13191"/>
    </source>
</evidence>
<dbReference type="SUPFAM" id="SSF52540">
    <property type="entry name" value="P-loop containing nucleoside triphosphate hydrolases"/>
    <property type="match status" value="1"/>
</dbReference>
<dbReference type="InterPro" id="IPR027417">
    <property type="entry name" value="P-loop_NTPase"/>
</dbReference>
<dbReference type="Pfam" id="PF13374">
    <property type="entry name" value="TPR_10"/>
    <property type="match status" value="2"/>
</dbReference>
<protein>
    <recommendedName>
        <fullName evidence="2">Orc1-like AAA ATPase domain-containing protein</fullName>
    </recommendedName>
</protein>
<dbReference type="Gene3D" id="1.25.40.10">
    <property type="entry name" value="Tetratricopeptide repeat domain"/>
    <property type="match status" value="1"/>
</dbReference>